<evidence type="ECO:0000256" key="6">
    <source>
        <dbReference type="ARBA" id="ARBA00023242"/>
    </source>
</evidence>
<reference evidence="7 8" key="1">
    <citation type="submission" date="2024-02" db="EMBL/GenBank/DDBJ databases">
        <authorList>
            <person name="Vignale AGUSTIN F."/>
            <person name="Sosa J E."/>
            <person name="Modenutti C."/>
        </authorList>
    </citation>
    <scope>NUCLEOTIDE SEQUENCE [LARGE SCALE GENOMIC DNA]</scope>
</reference>
<dbReference type="Gene3D" id="1.25.40.10">
    <property type="entry name" value="Tetratricopeptide repeat domain"/>
    <property type="match status" value="1"/>
</dbReference>
<dbReference type="PANTHER" id="PTHR11246">
    <property type="entry name" value="PRE-MRNA SPLICING FACTOR"/>
    <property type="match status" value="1"/>
</dbReference>
<dbReference type="Pfam" id="PF23240">
    <property type="entry name" value="HAT_PRP39_N"/>
    <property type="match status" value="1"/>
</dbReference>
<dbReference type="InterPro" id="IPR003107">
    <property type="entry name" value="HAT"/>
</dbReference>
<evidence type="ECO:0000256" key="3">
    <source>
        <dbReference type="ARBA" id="ARBA00022664"/>
    </source>
</evidence>
<sequence>MQLGRLLKWSPENCYAWSKYAELEKSLSETERARATFEHATNQPALDIPELLWKGYIEFEMSEKENGQGSDLLEGLDQQKQQCLKLARRVFERALNHFTTSTMPDLKEEKAMLFFGDIGDVNLVFKKRQQVEADGTPVGYECIDHLLSDEKTQTTNLKILEAAYNWKKHRTTFDRISKKWKKQRTTFDF</sequence>
<evidence type="ECO:0008006" key="9">
    <source>
        <dbReference type="Google" id="ProtNLM"/>
    </source>
</evidence>
<evidence type="ECO:0000256" key="2">
    <source>
        <dbReference type="ARBA" id="ARBA00008644"/>
    </source>
</evidence>
<dbReference type="AlphaFoldDB" id="A0ABC8SEL8"/>
<comment type="subcellular location">
    <subcellularLocation>
        <location evidence="1">Nucleus</location>
    </subcellularLocation>
</comment>
<evidence type="ECO:0000313" key="7">
    <source>
        <dbReference type="EMBL" id="CAK9155378.1"/>
    </source>
</evidence>
<keyword evidence="6" id="KW-0539">Nucleus</keyword>
<keyword evidence="4" id="KW-0677">Repeat</keyword>
<evidence type="ECO:0000256" key="4">
    <source>
        <dbReference type="ARBA" id="ARBA00022737"/>
    </source>
</evidence>
<dbReference type="PANTHER" id="PTHR11246:SF3">
    <property type="entry name" value="CROOKED NECK-LIKE PROTEIN 1"/>
    <property type="match status" value="1"/>
</dbReference>
<dbReference type="SMART" id="SM00386">
    <property type="entry name" value="HAT"/>
    <property type="match status" value="1"/>
</dbReference>
<keyword evidence="8" id="KW-1185">Reference proteome</keyword>
<gene>
    <name evidence="7" type="ORF">ILEXP_LOCUS23784</name>
</gene>
<evidence type="ECO:0000256" key="5">
    <source>
        <dbReference type="ARBA" id="ARBA00023187"/>
    </source>
</evidence>
<dbReference type="GO" id="GO:0005634">
    <property type="term" value="C:nucleus"/>
    <property type="evidence" value="ECO:0007669"/>
    <property type="project" value="UniProtKB-SubCell"/>
</dbReference>
<keyword evidence="3" id="KW-0507">mRNA processing</keyword>
<dbReference type="Proteomes" id="UP001642360">
    <property type="component" value="Unassembled WGS sequence"/>
</dbReference>
<comment type="caution">
    <text evidence="7">The sequence shown here is derived from an EMBL/GenBank/DDBJ whole genome shotgun (WGS) entry which is preliminary data.</text>
</comment>
<dbReference type="EMBL" id="CAUOFW020002698">
    <property type="protein sequence ID" value="CAK9155378.1"/>
    <property type="molecule type" value="Genomic_DNA"/>
</dbReference>
<proteinExistence type="inferred from homology"/>
<evidence type="ECO:0000313" key="8">
    <source>
        <dbReference type="Proteomes" id="UP001642360"/>
    </source>
</evidence>
<keyword evidence="5" id="KW-0508">mRNA splicing</keyword>
<dbReference type="GO" id="GO:0006397">
    <property type="term" value="P:mRNA processing"/>
    <property type="evidence" value="ECO:0007669"/>
    <property type="project" value="UniProtKB-KW"/>
</dbReference>
<organism evidence="7 8">
    <name type="scientific">Ilex paraguariensis</name>
    <name type="common">yerba mate</name>
    <dbReference type="NCBI Taxonomy" id="185542"/>
    <lineage>
        <taxon>Eukaryota</taxon>
        <taxon>Viridiplantae</taxon>
        <taxon>Streptophyta</taxon>
        <taxon>Embryophyta</taxon>
        <taxon>Tracheophyta</taxon>
        <taxon>Spermatophyta</taxon>
        <taxon>Magnoliopsida</taxon>
        <taxon>eudicotyledons</taxon>
        <taxon>Gunneridae</taxon>
        <taxon>Pentapetalae</taxon>
        <taxon>asterids</taxon>
        <taxon>campanulids</taxon>
        <taxon>Aquifoliales</taxon>
        <taxon>Aquifoliaceae</taxon>
        <taxon>Ilex</taxon>
    </lineage>
</organism>
<comment type="similarity">
    <text evidence="2">Belongs to the crooked-neck family.</text>
</comment>
<evidence type="ECO:0000256" key="1">
    <source>
        <dbReference type="ARBA" id="ARBA00004123"/>
    </source>
</evidence>
<name>A0ABC8SEL8_9AQUA</name>
<dbReference type="InterPro" id="IPR011990">
    <property type="entry name" value="TPR-like_helical_dom_sf"/>
</dbReference>
<dbReference type="GO" id="GO:0008380">
    <property type="term" value="P:RNA splicing"/>
    <property type="evidence" value="ECO:0007669"/>
    <property type="project" value="UniProtKB-KW"/>
</dbReference>
<accession>A0ABC8SEL8</accession>
<protein>
    <recommendedName>
        <fullName evidence="9">Crooked neck protein</fullName>
    </recommendedName>
</protein>
<dbReference type="SUPFAM" id="SSF48452">
    <property type="entry name" value="TPR-like"/>
    <property type="match status" value="1"/>
</dbReference>
<dbReference type="InterPro" id="IPR045075">
    <property type="entry name" value="Syf1-like"/>
</dbReference>